<dbReference type="EMBL" id="BMJC01000001">
    <property type="protein sequence ID" value="GGA91271.1"/>
    <property type="molecule type" value="Genomic_DNA"/>
</dbReference>
<organism evidence="1 2">
    <name type="scientific">Puia dinghuensis</name>
    <dbReference type="NCBI Taxonomy" id="1792502"/>
    <lineage>
        <taxon>Bacteria</taxon>
        <taxon>Pseudomonadati</taxon>
        <taxon>Bacteroidota</taxon>
        <taxon>Chitinophagia</taxon>
        <taxon>Chitinophagales</taxon>
        <taxon>Chitinophagaceae</taxon>
        <taxon>Puia</taxon>
    </lineage>
</organism>
<comment type="caution">
    <text evidence="1">The sequence shown here is derived from an EMBL/GenBank/DDBJ whole genome shotgun (WGS) entry which is preliminary data.</text>
</comment>
<reference evidence="1" key="2">
    <citation type="submission" date="2020-09" db="EMBL/GenBank/DDBJ databases">
        <authorList>
            <person name="Sun Q."/>
            <person name="Zhou Y."/>
        </authorList>
    </citation>
    <scope>NUCLEOTIDE SEQUENCE</scope>
    <source>
        <strain evidence="1">CGMCC 1.15448</strain>
    </source>
</reference>
<dbReference type="Gene3D" id="3.40.50.1820">
    <property type="entry name" value="alpha/beta hydrolase"/>
    <property type="match status" value="1"/>
</dbReference>
<proteinExistence type="predicted"/>
<keyword evidence="2" id="KW-1185">Reference proteome</keyword>
<dbReference type="InterPro" id="IPR029058">
    <property type="entry name" value="AB_hydrolase_fold"/>
</dbReference>
<dbReference type="AlphaFoldDB" id="A0A8J2UB48"/>
<dbReference type="GO" id="GO:0016787">
    <property type="term" value="F:hydrolase activity"/>
    <property type="evidence" value="ECO:0007669"/>
    <property type="project" value="InterPro"/>
</dbReference>
<dbReference type="Pfam" id="PF06821">
    <property type="entry name" value="Ser_hydrolase"/>
    <property type="match status" value="1"/>
</dbReference>
<dbReference type="RefSeq" id="WP_188929766.1">
    <property type="nucleotide sequence ID" value="NZ_BMJC01000001.1"/>
</dbReference>
<evidence type="ECO:0000313" key="2">
    <source>
        <dbReference type="Proteomes" id="UP000607559"/>
    </source>
</evidence>
<dbReference type="SUPFAM" id="SSF53474">
    <property type="entry name" value="alpha/beta-Hydrolases"/>
    <property type="match status" value="1"/>
</dbReference>
<protein>
    <recommendedName>
        <fullName evidence="3">Alpha/beta hydrolase</fullName>
    </recommendedName>
</protein>
<reference evidence="1" key="1">
    <citation type="journal article" date="2014" name="Int. J. Syst. Evol. Microbiol.">
        <title>Complete genome sequence of Corynebacterium casei LMG S-19264T (=DSM 44701T), isolated from a smear-ripened cheese.</title>
        <authorList>
            <consortium name="US DOE Joint Genome Institute (JGI-PGF)"/>
            <person name="Walter F."/>
            <person name="Albersmeier A."/>
            <person name="Kalinowski J."/>
            <person name="Ruckert C."/>
        </authorList>
    </citation>
    <scope>NUCLEOTIDE SEQUENCE</scope>
    <source>
        <strain evidence="1">CGMCC 1.15448</strain>
    </source>
</reference>
<evidence type="ECO:0008006" key="3">
    <source>
        <dbReference type="Google" id="ProtNLM"/>
    </source>
</evidence>
<dbReference type="Proteomes" id="UP000607559">
    <property type="component" value="Unassembled WGS sequence"/>
</dbReference>
<evidence type="ECO:0000313" key="1">
    <source>
        <dbReference type="EMBL" id="GGA91271.1"/>
    </source>
</evidence>
<name>A0A8J2UB48_9BACT</name>
<sequence>MSSTFCFILPGLNNSGPQHWQTRWEELYGFTRIQQQDWDTPVKDDWIHTINEVIAPFPPDQVILIGHSLACATIAHWANRYQRAIKGALLVAPSDVEAPSYPPGTEGFTPMPLQPLPFPSLVVASDNDYYVTPERATRFATQWGSRYMSIGNRGHINAASGLGDWPEGYKLLQTLF</sequence>
<gene>
    <name evidence="1" type="ORF">GCM10011511_13260</name>
</gene>
<accession>A0A8J2UB48</accession>
<dbReference type="InterPro" id="IPR010662">
    <property type="entry name" value="RBBP9/YdeN"/>
</dbReference>